<feature type="transmembrane region" description="Helical" evidence="1">
    <location>
        <begin position="6"/>
        <end position="28"/>
    </location>
</feature>
<feature type="transmembrane region" description="Helical" evidence="1">
    <location>
        <begin position="35"/>
        <end position="56"/>
    </location>
</feature>
<dbReference type="RefSeq" id="WP_053840216.1">
    <property type="nucleotide sequence ID" value="NZ_CP076250.1"/>
</dbReference>
<proteinExistence type="predicted"/>
<evidence type="ECO:0000256" key="1">
    <source>
        <dbReference type="SAM" id="Phobius"/>
    </source>
</evidence>
<keyword evidence="1" id="KW-1133">Transmembrane helix</keyword>
<keyword evidence="1" id="KW-0812">Transmembrane</keyword>
<evidence type="ECO:0000313" key="3">
    <source>
        <dbReference type="Proteomes" id="UP000041247"/>
    </source>
</evidence>
<dbReference type="AlphaFoldDB" id="A0A0K2ZKU1"/>
<keyword evidence="1" id="KW-0472">Membrane</keyword>
<feature type="transmembrane region" description="Helical" evidence="1">
    <location>
        <begin position="62"/>
        <end position="80"/>
    </location>
</feature>
<gene>
    <name evidence="2" type="ORF">XTPLMG728_0922</name>
</gene>
<organism evidence="2 3">
    <name type="scientific">Xanthomonas graminis pv. poae</name>
    <dbReference type="NCBI Taxonomy" id="227946"/>
    <lineage>
        <taxon>Bacteria</taxon>
        <taxon>Pseudomonadati</taxon>
        <taxon>Pseudomonadota</taxon>
        <taxon>Gammaproteobacteria</taxon>
        <taxon>Lysobacterales</taxon>
        <taxon>Lysobacteraceae</taxon>
        <taxon>Xanthomonas</taxon>
        <taxon>Xanthomonas translucens group</taxon>
        <taxon>Xanthomonas graminis</taxon>
    </lineage>
</organism>
<dbReference type="Proteomes" id="UP000041247">
    <property type="component" value="Unassembled WGS sequence"/>
</dbReference>
<protein>
    <submittedName>
        <fullName evidence="2">Putative membrane protein</fullName>
    </submittedName>
</protein>
<reference evidence="2 3" key="1">
    <citation type="submission" date="2015-07" db="EMBL/GenBank/DDBJ databases">
        <authorList>
            <person name="Noorani M."/>
        </authorList>
    </citation>
    <scope>NUCLEOTIDE SEQUENCE [LARGE SCALE GENOMIC DNA]</scope>
    <source>
        <strain evidence="2">LMG728</strain>
    </source>
</reference>
<sequence>MWARWLAAIVLGLPLAVGVVGLCVLLWPGALQVHALPWLLLMFPLWIGAMSLAFVFRSGARAWLWLGAATLLCHGLLYALKAAGLVQVAA</sequence>
<accession>A0A0K2ZKU1</accession>
<evidence type="ECO:0000313" key="2">
    <source>
        <dbReference type="EMBL" id="CTP85552.1"/>
    </source>
</evidence>
<dbReference type="EMBL" id="CXOK01000024">
    <property type="protein sequence ID" value="CTP85552.1"/>
    <property type="molecule type" value="Genomic_DNA"/>
</dbReference>
<name>A0A0K2ZKU1_9XANT</name>